<dbReference type="InterPro" id="IPR032675">
    <property type="entry name" value="LRR_dom_sf"/>
</dbReference>
<dbReference type="GO" id="GO:0006913">
    <property type="term" value="P:nucleocytoplasmic transport"/>
    <property type="evidence" value="ECO:0007669"/>
    <property type="project" value="TreeGrafter"/>
</dbReference>
<keyword evidence="1" id="KW-0343">GTPase activation</keyword>
<evidence type="ECO:0000256" key="4">
    <source>
        <dbReference type="SAM" id="MobiDB-lite"/>
    </source>
</evidence>
<feature type="region of interest" description="Disordered" evidence="4">
    <location>
        <begin position="345"/>
        <end position="374"/>
    </location>
</feature>
<organism evidence="5 6">
    <name type="scientific">Mycena citricolor</name>
    <dbReference type="NCBI Taxonomy" id="2018698"/>
    <lineage>
        <taxon>Eukaryota</taxon>
        <taxon>Fungi</taxon>
        <taxon>Dikarya</taxon>
        <taxon>Basidiomycota</taxon>
        <taxon>Agaricomycotina</taxon>
        <taxon>Agaricomycetes</taxon>
        <taxon>Agaricomycetidae</taxon>
        <taxon>Agaricales</taxon>
        <taxon>Marasmiineae</taxon>
        <taxon>Mycenaceae</taxon>
        <taxon>Mycena</taxon>
    </lineage>
</organism>
<evidence type="ECO:0000313" key="5">
    <source>
        <dbReference type="EMBL" id="CAK5272219.1"/>
    </source>
</evidence>
<evidence type="ECO:0008006" key="7">
    <source>
        <dbReference type="Google" id="ProtNLM"/>
    </source>
</evidence>
<evidence type="ECO:0000256" key="2">
    <source>
        <dbReference type="ARBA" id="ARBA00022614"/>
    </source>
</evidence>
<sequence>MSPTTTVDFSNRQLRLESEESAQDTFKDIDGADIEQLILRKNTFGIGGAKVLGEFIQKTPKLKTALLSSIFISQGIDVIPLALPHICNALLQCSQLTTLDLSHNAFGQRSVELLVPLLSQSLSLETVKLADLGMDGTGGQILAGALVTLAKNIKDAGKTSPLRILVTSQNLMRDASAIVWAEVIRAHTNLEIIQMNRNDFYEDGTIAVASALVECTRLRMFHYCDNVITNSDERDSPRGWEKLVEAIGKARDIESLYITGCLLGEEGADALFALFAEEEFPRLHSLKVAANDFTETHYEALCDAIESGKLPALKIVYADDEVEDQPVFSKLGDLLEARGGKIVLDSDDNEQDEDELVVETSTAPAASATPAATDSSVSELADLLAGKLEIKSA</sequence>
<dbReference type="PANTHER" id="PTHR24113:SF12">
    <property type="entry name" value="RAN GTPASE-ACTIVATING PROTEIN 1"/>
    <property type="match status" value="1"/>
</dbReference>
<evidence type="ECO:0000256" key="1">
    <source>
        <dbReference type="ARBA" id="ARBA00022468"/>
    </source>
</evidence>
<dbReference type="Proteomes" id="UP001295794">
    <property type="component" value="Unassembled WGS sequence"/>
</dbReference>
<name>A0AAD2H8V2_9AGAR</name>
<dbReference type="SUPFAM" id="SSF52047">
    <property type="entry name" value="RNI-like"/>
    <property type="match status" value="1"/>
</dbReference>
<keyword evidence="3" id="KW-0677">Repeat</keyword>
<accession>A0AAD2H8V2</accession>
<keyword evidence="6" id="KW-1185">Reference proteome</keyword>
<feature type="compositionally biased region" description="Low complexity" evidence="4">
    <location>
        <begin position="360"/>
        <end position="374"/>
    </location>
</feature>
<protein>
    <recommendedName>
        <fullName evidence="7">RNI-like protein</fullName>
    </recommendedName>
</protein>
<dbReference type="AlphaFoldDB" id="A0AAD2H8V2"/>
<dbReference type="SMART" id="SM00368">
    <property type="entry name" value="LRR_RI"/>
    <property type="match status" value="6"/>
</dbReference>
<dbReference type="GO" id="GO:0005829">
    <property type="term" value="C:cytosol"/>
    <property type="evidence" value="ECO:0007669"/>
    <property type="project" value="TreeGrafter"/>
</dbReference>
<evidence type="ECO:0000313" key="6">
    <source>
        <dbReference type="Proteomes" id="UP001295794"/>
    </source>
</evidence>
<gene>
    <name evidence="5" type="ORF">MYCIT1_LOCUS17804</name>
</gene>
<reference evidence="5" key="1">
    <citation type="submission" date="2023-11" db="EMBL/GenBank/DDBJ databases">
        <authorList>
            <person name="De Vega J J."/>
            <person name="De Vega J J."/>
        </authorList>
    </citation>
    <scope>NUCLEOTIDE SEQUENCE</scope>
</reference>
<keyword evidence="2" id="KW-0433">Leucine-rich repeat</keyword>
<dbReference type="EMBL" id="CAVNYO010000181">
    <property type="protein sequence ID" value="CAK5272219.1"/>
    <property type="molecule type" value="Genomic_DNA"/>
</dbReference>
<dbReference type="GO" id="GO:0031267">
    <property type="term" value="F:small GTPase binding"/>
    <property type="evidence" value="ECO:0007669"/>
    <property type="project" value="TreeGrafter"/>
</dbReference>
<dbReference type="GO" id="GO:0005634">
    <property type="term" value="C:nucleus"/>
    <property type="evidence" value="ECO:0007669"/>
    <property type="project" value="TreeGrafter"/>
</dbReference>
<comment type="caution">
    <text evidence="5">The sequence shown here is derived from an EMBL/GenBank/DDBJ whole genome shotgun (WGS) entry which is preliminary data.</text>
</comment>
<dbReference type="GO" id="GO:0005096">
    <property type="term" value="F:GTPase activator activity"/>
    <property type="evidence" value="ECO:0007669"/>
    <property type="project" value="UniProtKB-KW"/>
</dbReference>
<feature type="compositionally biased region" description="Acidic residues" evidence="4">
    <location>
        <begin position="345"/>
        <end position="357"/>
    </location>
</feature>
<dbReference type="PANTHER" id="PTHR24113">
    <property type="entry name" value="RAN GTPASE-ACTIVATING PROTEIN 1"/>
    <property type="match status" value="1"/>
</dbReference>
<dbReference type="Gene3D" id="3.80.10.10">
    <property type="entry name" value="Ribonuclease Inhibitor"/>
    <property type="match status" value="1"/>
</dbReference>
<dbReference type="InterPro" id="IPR027038">
    <property type="entry name" value="RanGap"/>
</dbReference>
<dbReference type="GO" id="GO:0048471">
    <property type="term" value="C:perinuclear region of cytoplasm"/>
    <property type="evidence" value="ECO:0007669"/>
    <property type="project" value="TreeGrafter"/>
</dbReference>
<proteinExistence type="predicted"/>
<evidence type="ECO:0000256" key="3">
    <source>
        <dbReference type="ARBA" id="ARBA00022737"/>
    </source>
</evidence>